<dbReference type="RefSeq" id="WP_305750905.1">
    <property type="nucleotide sequence ID" value="NZ_JAUZEE010000011.1"/>
</dbReference>
<dbReference type="NCBIfam" id="TIGR03261">
    <property type="entry name" value="phnS2"/>
    <property type="match status" value="1"/>
</dbReference>
<organism evidence="3 4">
    <name type="scientific">Leptothrix discophora</name>
    <dbReference type="NCBI Taxonomy" id="89"/>
    <lineage>
        <taxon>Bacteria</taxon>
        <taxon>Pseudomonadati</taxon>
        <taxon>Pseudomonadota</taxon>
        <taxon>Betaproteobacteria</taxon>
        <taxon>Burkholderiales</taxon>
        <taxon>Sphaerotilaceae</taxon>
        <taxon>Leptothrix</taxon>
    </lineage>
</organism>
<dbReference type="Pfam" id="PF13343">
    <property type="entry name" value="SBP_bac_6"/>
    <property type="match status" value="1"/>
</dbReference>
<comment type="caution">
    <text evidence="3">The sequence shown here is derived from an EMBL/GenBank/DDBJ whole genome shotgun (WGS) entry which is preliminary data.</text>
</comment>
<dbReference type="EMBL" id="JAUZEE010000011">
    <property type="protein sequence ID" value="MDP4302363.1"/>
    <property type="molecule type" value="Genomic_DNA"/>
</dbReference>
<dbReference type="PANTHER" id="PTHR30006:SF2">
    <property type="entry name" value="ABC TRANSPORTER SUBSTRATE-BINDING PROTEIN"/>
    <property type="match status" value="1"/>
</dbReference>
<dbReference type="InterPro" id="IPR017663">
    <property type="entry name" value="ABC_2-AEP-bd"/>
</dbReference>
<sequence length="347" mass="37870">MTRPNVLRGTLAAAIALVCSGAALAQKTTLTVYTALETDQLKAYQQAFNSVHPGIEIKWVRDSTGVITAKLLAEKANPQADVVWGVAASSLALLNRNGMLEPYAPLNLDAIMSQYRDKKNPPAWWGMNVFGATVCFNTVEAAKRNIPIPTSWKDLTRPEFKGQVVMPNPASSGTGYFDVVAWLSLWGDDNGKGGGWQYMDALHANIAQYTHSGSKPCNMAAAGEYVAGISFEYRAQSNKTKGAPIELVFPKEGLGWDLEAFAIHKGTRNTEAARKLADWASSKDAMMLYGKNFALTAQPGVAPKLPNIPADYEKRLIKLDFDAAAAGRERVLAEWLKRYDAKSEVRK</sequence>
<keyword evidence="1 2" id="KW-0732">Signal</keyword>
<dbReference type="Proteomes" id="UP001235760">
    <property type="component" value="Unassembled WGS sequence"/>
</dbReference>
<reference evidence="3 4" key="1">
    <citation type="submission" date="2023-08" db="EMBL/GenBank/DDBJ databases">
        <authorList>
            <person name="Roldan D.M."/>
            <person name="Menes R.J."/>
        </authorList>
    </citation>
    <scope>NUCLEOTIDE SEQUENCE [LARGE SCALE GENOMIC DNA]</scope>
    <source>
        <strain evidence="3 4">CCM 2812</strain>
    </source>
</reference>
<protein>
    <submittedName>
        <fullName evidence="3">2-aminoethylphosphonate ABC transporter substrate-binding protein</fullName>
    </submittedName>
</protein>
<feature type="chain" id="PRO_5045842035" evidence="2">
    <location>
        <begin position="26"/>
        <end position="347"/>
    </location>
</feature>
<accession>A0ABT9G7A7</accession>
<dbReference type="CDD" id="cd13544">
    <property type="entry name" value="PBP2_Fbp_like_1"/>
    <property type="match status" value="1"/>
</dbReference>
<dbReference type="PIRSF" id="PIRSF002825">
    <property type="entry name" value="CfbpA"/>
    <property type="match status" value="1"/>
</dbReference>
<evidence type="ECO:0000313" key="4">
    <source>
        <dbReference type="Proteomes" id="UP001235760"/>
    </source>
</evidence>
<gene>
    <name evidence="3" type="ORF">Q8X39_17130</name>
</gene>
<name>A0ABT9G7A7_LEPDI</name>
<keyword evidence="4" id="KW-1185">Reference proteome</keyword>
<dbReference type="SUPFAM" id="SSF53850">
    <property type="entry name" value="Periplasmic binding protein-like II"/>
    <property type="match status" value="1"/>
</dbReference>
<feature type="signal peptide" evidence="2">
    <location>
        <begin position="1"/>
        <end position="25"/>
    </location>
</feature>
<dbReference type="PANTHER" id="PTHR30006">
    <property type="entry name" value="THIAMINE-BINDING PERIPLASMIC PROTEIN-RELATED"/>
    <property type="match status" value="1"/>
</dbReference>
<dbReference type="Gene3D" id="3.40.190.10">
    <property type="entry name" value="Periplasmic binding protein-like II"/>
    <property type="match status" value="2"/>
</dbReference>
<evidence type="ECO:0000256" key="2">
    <source>
        <dbReference type="SAM" id="SignalP"/>
    </source>
</evidence>
<proteinExistence type="predicted"/>
<evidence type="ECO:0000313" key="3">
    <source>
        <dbReference type="EMBL" id="MDP4302363.1"/>
    </source>
</evidence>
<evidence type="ECO:0000256" key="1">
    <source>
        <dbReference type="ARBA" id="ARBA00022729"/>
    </source>
</evidence>
<dbReference type="InterPro" id="IPR026045">
    <property type="entry name" value="Ferric-bd"/>
</dbReference>